<proteinExistence type="inferred from homology"/>
<evidence type="ECO:0000259" key="5">
    <source>
        <dbReference type="PROSITE" id="PS50915"/>
    </source>
</evidence>
<dbReference type="SMART" id="SM00247">
    <property type="entry name" value="XTALbg"/>
    <property type="match status" value="2"/>
</dbReference>
<comment type="similarity">
    <text evidence="2">Belongs to the beta/gamma-crystallin family.</text>
</comment>
<feature type="domain" description="Beta/gamma crystallin 'Greek key'" evidence="5">
    <location>
        <begin position="2"/>
        <end position="40"/>
    </location>
</feature>
<dbReference type="InterPro" id="IPR050252">
    <property type="entry name" value="Beta/Gamma-Crystallin"/>
</dbReference>
<dbReference type="GO" id="GO:0005212">
    <property type="term" value="F:structural constituent of eye lens"/>
    <property type="evidence" value="ECO:0007669"/>
    <property type="project" value="UniProtKB-KW"/>
</dbReference>
<feature type="domain" description="Beta/gamma crystallin 'Greek key'" evidence="5">
    <location>
        <begin position="41"/>
        <end position="86"/>
    </location>
</feature>
<sequence>MGKIIFYEERNFQGRSYECMSDCSDMSSYLSRCQSCRVESGCFMVYERPNFMGMQFFLRRGEYHDMQRMMSMGMMFDNIRSCRMIPFHRGQFRMRIYERENFGGQMNELMDDCDNIMERYRMNDCMSCNVMDGHWLMYEQPQYRGRMMYLRPGEYRSFRHQPVAVHHVAGHAVRHTIAVHDVVAVLHQLMHLTTKVLPLIDSHPELASVHGDHTARSDTTAHSHHAHVVSILAPPHEILVSHIVGTIIDHEAAALHPAGVAPAQVGGHVRAVAHAFIGTTLEVPVLVEDDLKNKG</sequence>
<evidence type="ECO:0000256" key="3">
    <source>
        <dbReference type="ARBA" id="ARBA00022613"/>
    </source>
</evidence>
<reference evidence="6" key="3">
    <citation type="submission" date="2025-09" db="UniProtKB">
        <authorList>
            <consortium name="Ensembl"/>
        </authorList>
    </citation>
    <scope>IDENTIFICATION</scope>
</reference>
<evidence type="ECO:0000313" key="7">
    <source>
        <dbReference type="Proteomes" id="UP000472265"/>
    </source>
</evidence>
<keyword evidence="7" id="KW-1185">Reference proteome</keyword>
<dbReference type="Ensembl" id="ENSSAUT00010070036.1">
    <property type="protein sequence ID" value="ENSSAUP00010066894.1"/>
    <property type="gene ID" value="ENSSAUG00010026631.1"/>
</dbReference>
<dbReference type="PRINTS" id="PR01367">
    <property type="entry name" value="BGCRYSTALLIN"/>
</dbReference>
<dbReference type="Gene3D" id="2.60.20.10">
    <property type="entry name" value="Crystallins"/>
    <property type="match status" value="2"/>
</dbReference>
<dbReference type="Pfam" id="PF00030">
    <property type="entry name" value="Crystall"/>
    <property type="match status" value="2"/>
</dbReference>
<dbReference type="PANTHER" id="PTHR11818">
    <property type="entry name" value="BETA/GAMMA CRYSTALLIN"/>
    <property type="match status" value="1"/>
</dbReference>
<keyword evidence="3" id="KW-0273">Eye lens protein</keyword>
<comment type="function">
    <text evidence="1">Crystallins are the dominant structural components of the vertebrate eye lens.</text>
</comment>
<evidence type="ECO:0000256" key="1">
    <source>
        <dbReference type="ARBA" id="ARBA00003689"/>
    </source>
</evidence>
<reference evidence="6" key="2">
    <citation type="submission" date="2025-08" db="UniProtKB">
        <authorList>
            <consortium name="Ensembl"/>
        </authorList>
    </citation>
    <scope>IDENTIFICATION</scope>
</reference>
<dbReference type="FunCoup" id="A0A671YY67">
    <property type="interactions" value="70"/>
</dbReference>
<dbReference type="FunFam" id="2.60.20.10:FF:000001">
    <property type="entry name" value="Crystallin gamma S"/>
    <property type="match status" value="1"/>
</dbReference>
<evidence type="ECO:0000256" key="2">
    <source>
        <dbReference type="ARBA" id="ARBA00009646"/>
    </source>
</evidence>
<accession>A0A671YY67</accession>
<dbReference type="PANTHER" id="PTHR11818:SF139">
    <property type="entry name" value="CRYSTALLIN, GAMMA M1-RELATED"/>
    <property type="match status" value="1"/>
</dbReference>
<dbReference type="AlphaFoldDB" id="A0A671YY67"/>
<dbReference type="InterPro" id="IPR001064">
    <property type="entry name" value="Beta/gamma_crystallin"/>
</dbReference>
<protein>
    <submittedName>
        <fullName evidence="6">Crystallin, gamma M1</fullName>
    </submittedName>
</protein>
<dbReference type="GO" id="GO:0002088">
    <property type="term" value="P:lens development in camera-type eye"/>
    <property type="evidence" value="ECO:0007669"/>
    <property type="project" value="TreeGrafter"/>
</dbReference>
<dbReference type="InterPro" id="IPR011024">
    <property type="entry name" value="G_crystallin-like"/>
</dbReference>
<dbReference type="FunFam" id="2.60.20.10:FF:000003">
    <property type="entry name" value="Crystallin gamma S"/>
    <property type="match status" value="1"/>
</dbReference>
<evidence type="ECO:0000256" key="4">
    <source>
        <dbReference type="ARBA" id="ARBA00022737"/>
    </source>
</evidence>
<dbReference type="InParanoid" id="A0A671YY67"/>
<name>A0A671YY67_SPAAU</name>
<organism evidence="6 7">
    <name type="scientific">Sparus aurata</name>
    <name type="common">Gilthead sea bream</name>
    <dbReference type="NCBI Taxonomy" id="8175"/>
    <lineage>
        <taxon>Eukaryota</taxon>
        <taxon>Metazoa</taxon>
        <taxon>Chordata</taxon>
        <taxon>Craniata</taxon>
        <taxon>Vertebrata</taxon>
        <taxon>Euteleostomi</taxon>
        <taxon>Actinopterygii</taxon>
        <taxon>Neopterygii</taxon>
        <taxon>Teleostei</taxon>
        <taxon>Neoteleostei</taxon>
        <taxon>Acanthomorphata</taxon>
        <taxon>Eupercaria</taxon>
        <taxon>Spariformes</taxon>
        <taxon>Sparidae</taxon>
        <taxon>Sparus</taxon>
    </lineage>
</organism>
<feature type="domain" description="Beta/gamma crystallin 'Greek key'" evidence="5">
    <location>
        <begin position="133"/>
        <end position="170"/>
    </location>
</feature>
<dbReference type="PROSITE" id="PS50915">
    <property type="entry name" value="CRYSTALLIN_BETA_GAMMA"/>
    <property type="match status" value="3"/>
</dbReference>
<dbReference type="SUPFAM" id="SSF49695">
    <property type="entry name" value="gamma-Crystallin-like"/>
    <property type="match status" value="1"/>
</dbReference>
<dbReference type="Proteomes" id="UP000472265">
    <property type="component" value="Chromosome 9"/>
</dbReference>
<keyword evidence="4" id="KW-0677">Repeat</keyword>
<evidence type="ECO:0000313" key="6">
    <source>
        <dbReference type="Ensembl" id="ENSSAUP00010066894.1"/>
    </source>
</evidence>
<reference evidence="6" key="1">
    <citation type="submission" date="2021-04" db="EMBL/GenBank/DDBJ databases">
        <authorList>
            <consortium name="Wellcome Sanger Institute Data Sharing"/>
        </authorList>
    </citation>
    <scope>NUCLEOTIDE SEQUENCE [LARGE SCALE GENOMIC DNA]</scope>
</reference>
<dbReference type="GeneTree" id="ENSGT00940000163148"/>
<dbReference type="GO" id="GO:0007601">
    <property type="term" value="P:visual perception"/>
    <property type="evidence" value="ECO:0007669"/>
    <property type="project" value="TreeGrafter"/>
</dbReference>